<dbReference type="GO" id="GO:0005524">
    <property type="term" value="F:ATP binding"/>
    <property type="evidence" value="ECO:0007669"/>
    <property type="project" value="InterPro"/>
</dbReference>
<dbReference type="OrthoDB" id="2160351at2759"/>
<evidence type="ECO:0000256" key="1">
    <source>
        <dbReference type="ARBA" id="ARBA00022598"/>
    </source>
</evidence>
<dbReference type="EMBL" id="LGSR01000020">
    <property type="protein sequence ID" value="KOS19671.1"/>
    <property type="molecule type" value="Genomic_DNA"/>
</dbReference>
<dbReference type="InterPro" id="IPR012310">
    <property type="entry name" value="DNA_ligase_ATP-dep_cent"/>
</dbReference>
<feature type="domain" description="ATP-dependent DNA ligase family profile" evidence="3">
    <location>
        <begin position="106"/>
        <end position="246"/>
    </location>
</feature>
<evidence type="ECO:0000259" key="3">
    <source>
        <dbReference type="PROSITE" id="PS50160"/>
    </source>
</evidence>
<sequence length="432" mass="48689">MDGEYCQIHIDISKGKEGFQIFSKGGKDSTEDRRALQEFVFDSLRIGQPSCPIKTECILEGELLVYSDQEQKVLPFHHIRNHVTRRGRLINADYDSRPRPGEHLMIVYYDILLLDGESLLNTKHSQRFELLKRTIHCSRGRAEIVPRQIIDTGHEFGASSLRNAFEKIIHAKGEGLVLKADLPYFNFNNKHLPFTGRCIKLKKEYIGNFGDVGDFAVVGAGFNPQKAKSYDIPNLKWTHFFIGCLDNREEVKRWGVKPKFTIVNEIELNATMIKAFIAHGGIESVPEAENDRTIFRRNRSIEVNASLFTAFSDPPIFDVRCFGFEKMADTGFWGLRFPTATKIHFDRDFTDAISFDELQELAEEATSAPEMEDSQENLKWITKLEAADPRGVAVDALTQETTTTGPSPSPGKFSPASASCPSTSRHHAATAN</sequence>
<reference evidence="4 5" key="1">
    <citation type="submission" date="2015-07" db="EMBL/GenBank/DDBJ databases">
        <title>The genome of the fungus Escovopsis weberi, a specialized disease agent of ant agriculture.</title>
        <authorList>
            <person name="de Man T.J."/>
            <person name="Stajich J.E."/>
            <person name="Kubicek C.P."/>
            <person name="Chenthamara K."/>
            <person name="Atanasova L."/>
            <person name="Druzhinina I.S."/>
            <person name="Birnbaum S."/>
            <person name="Barribeau S.M."/>
            <person name="Teiling C."/>
            <person name="Suen G."/>
            <person name="Currie C."/>
            <person name="Gerardo N.M."/>
        </authorList>
    </citation>
    <scope>NUCLEOTIDE SEQUENCE [LARGE SCALE GENOMIC DNA]</scope>
</reference>
<dbReference type="GO" id="GO:0006281">
    <property type="term" value="P:DNA repair"/>
    <property type="evidence" value="ECO:0007669"/>
    <property type="project" value="InterPro"/>
</dbReference>
<dbReference type="GO" id="GO:0003910">
    <property type="term" value="F:DNA ligase (ATP) activity"/>
    <property type="evidence" value="ECO:0007669"/>
    <property type="project" value="InterPro"/>
</dbReference>
<keyword evidence="5" id="KW-1185">Reference proteome</keyword>
<dbReference type="GO" id="GO:1903461">
    <property type="term" value="P:Okazaki fragment processing involved in mitotic DNA replication"/>
    <property type="evidence" value="ECO:0007669"/>
    <property type="project" value="TreeGrafter"/>
</dbReference>
<dbReference type="PROSITE" id="PS50160">
    <property type="entry name" value="DNA_LIGASE_A3"/>
    <property type="match status" value="1"/>
</dbReference>
<protein>
    <submittedName>
        <fullName evidence="4">DNA ligase 4</fullName>
    </submittedName>
</protein>
<dbReference type="AlphaFoldDB" id="A0A0M8N4H6"/>
<dbReference type="GO" id="GO:0006310">
    <property type="term" value="P:DNA recombination"/>
    <property type="evidence" value="ECO:0007669"/>
    <property type="project" value="InterPro"/>
</dbReference>
<dbReference type="GO" id="GO:0005634">
    <property type="term" value="C:nucleus"/>
    <property type="evidence" value="ECO:0007669"/>
    <property type="project" value="TreeGrafter"/>
</dbReference>
<evidence type="ECO:0000256" key="2">
    <source>
        <dbReference type="SAM" id="MobiDB-lite"/>
    </source>
</evidence>
<gene>
    <name evidence="4" type="ORF">ESCO_000622</name>
</gene>
<keyword evidence="1 4" id="KW-0436">Ligase</keyword>
<evidence type="ECO:0000313" key="5">
    <source>
        <dbReference type="Proteomes" id="UP000053831"/>
    </source>
</evidence>
<dbReference type="GO" id="GO:0005739">
    <property type="term" value="C:mitochondrion"/>
    <property type="evidence" value="ECO:0007669"/>
    <property type="project" value="TreeGrafter"/>
</dbReference>
<dbReference type="Pfam" id="PF01068">
    <property type="entry name" value="DNA_ligase_A_M"/>
    <property type="match status" value="1"/>
</dbReference>
<dbReference type="STRING" id="150374.A0A0M8N4H6"/>
<dbReference type="PANTHER" id="PTHR45674:SF12">
    <property type="entry name" value="ATP DEPENDENT DNA LIGASE DOMAIN-CONTAINING PROTEIN"/>
    <property type="match status" value="1"/>
</dbReference>
<dbReference type="SUPFAM" id="SSF56091">
    <property type="entry name" value="DNA ligase/mRNA capping enzyme, catalytic domain"/>
    <property type="match status" value="1"/>
</dbReference>
<proteinExistence type="predicted"/>
<feature type="region of interest" description="Disordered" evidence="2">
    <location>
        <begin position="391"/>
        <end position="432"/>
    </location>
</feature>
<evidence type="ECO:0000313" key="4">
    <source>
        <dbReference type="EMBL" id="KOS19671.1"/>
    </source>
</evidence>
<dbReference type="Proteomes" id="UP000053831">
    <property type="component" value="Unassembled WGS sequence"/>
</dbReference>
<dbReference type="Gene3D" id="2.40.50.140">
    <property type="entry name" value="Nucleic acid-binding proteins"/>
    <property type="match status" value="1"/>
</dbReference>
<accession>A0A0M8N4H6</accession>
<dbReference type="PANTHER" id="PTHR45674">
    <property type="entry name" value="DNA LIGASE 1/3 FAMILY MEMBER"/>
    <property type="match status" value="1"/>
</dbReference>
<dbReference type="Gene3D" id="3.30.470.30">
    <property type="entry name" value="DNA ligase/mRNA capping enzyme"/>
    <property type="match status" value="1"/>
</dbReference>
<dbReference type="InterPro" id="IPR050191">
    <property type="entry name" value="ATP-dep_DNA_ligase"/>
</dbReference>
<name>A0A0M8N4H6_ESCWE</name>
<organism evidence="4 5">
    <name type="scientific">Escovopsis weberi</name>
    <dbReference type="NCBI Taxonomy" id="150374"/>
    <lineage>
        <taxon>Eukaryota</taxon>
        <taxon>Fungi</taxon>
        <taxon>Dikarya</taxon>
        <taxon>Ascomycota</taxon>
        <taxon>Pezizomycotina</taxon>
        <taxon>Sordariomycetes</taxon>
        <taxon>Hypocreomycetidae</taxon>
        <taxon>Hypocreales</taxon>
        <taxon>Hypocreaceae</taxon>
        <taxon>Escovopsis</taxon>
    </lineage>
</organism>
<comment type="caution">
    <text evidence="4">The sequence shown here is derived from an EMBL/GenBank/DDBJ whole genome shotgun (WGS) entry which is preliminary data.</text>
</comment>
<dbReference type="InterPro" id="IPR012340">
    <property type="entry name" value="NA-bd_OB-fold"/>
</dbReference>
<feature type="compositionally biased region" description="Low complexity" evidence="2">
    <location>
        <begin position="401"/>
        <end position="419"/>
    </location>
</feature>